<dbReference type="PANTHER" id="PTHR33048">
    <property type="entry name" value="PTH11-LIKE INTEGRAL MEMBRANE PROTEIN (AFU_ORTHOLOGUE AFUA_5G11245)"/>
    <property type="match status" value="1"/>
</dbReference>
<feature type="transmembrane region" description="Helical" evidence="7">
    <location>
        <begin position="260"/>
        <end position="279"/>
    </location>
</feature>
<name>A0A5M8PLD6_9LECA</name>
<dbReference type="InterPro" id="IPR052337">
    <property type="entry name" value="SAT4-like"/>
</dbReference>
<feature type="domain" description="Rhodopsin" evidence="8">
    <location>
        <begin position="44"/>
        <end position="283"/>
    </location>
</feature>
<reference evidence="9 10" key="1">
    <citation type="submission" date="2019-09" db="EMBL/GenBank/DDBJ databases">
        <title>The hologenome of the rock-dwelling lichen Lasallia pustulata.</title>
        <authorList>
            <person name="Greshake Tzovaras B."/>
            <person name="Segers F."/>
            <person name="Bicker A."/>
            <person name="Dal Grande F."/>
            <person name="Otte J."/>
            <person name="Hankeln T."/>
            <person name="Schmitt I."/>
            <person name="Ebersberger I."/>
        </authorList>
    </citation>
    <scope>NUCLEOTIDE SEQUENCE [LARGE SCALE GENOMIC DNA]</scope>
    <source>
        <strain evidence="9">A1-1</strain>
    </source>
</reference>
<sequence length="336" mass="36853">MASTSGLRRPGPQSPPPGGDHSTAELLNTVTWVLTALSTVLVGLRLFTRVRIIRNPGRDDIAVAISSALNITGASLISVATTAGLGRHLYYLRPHQLSKSIKFVTFSQPFCVMSFALSKVAVALLLIRVVPPAFRRAVWFLYCLAGIQLLLGAVVVILEFAQCSPTRSLWDLSLPLDCWPFTILQNFLYALGAYSVFCDLSLALFPIFIFWDLQLQLRTKIGIYFIMGLGVFTAACTIIKTTKIYQRKSSDFTWLQVDLLLWAFIETNVTIICACLPTLRPLIPHIKGKVPGGLARVATGKVDQHGIDVDEIALHTIQLKGASSLDLESEHGSLQS</sequence>
<dbReference type="AlphaFoldDB" id="A0A5M8PLD6"/>
<feature type="transmembrane region" description="Helical" evidence="7">
    <location>
        <begin position="221"/>
        <end position="240"/>
    </location>
</feature>
<dbReference type="Proteomes" id="UP000324767">
    <property type="component" value="Unassembled WGS sequence"/>
</dbReference>
<comment type="subcellular location">
    <subcellularLocation>
        <location evidence="1">Membrane</location>
        <topology evidence="1">Multi-pass membrane protein</topology>
    </subcellularLocation>
</comment>
<dbReference type="EMBL" id="VXIT01000009">
    <property type="protein sequence ID" value="KAA6410275.1"/>
    <property type="molecule type" value="Genomic_DNA"/>
</dbReference>
<evidence type="ECO:0000313" key="9">
    <source>
        <dbReference type="EMBL" id="KAA6410275.1"/>
    </source>
</evidence>
<feature type="transmembrane region" description="Helical" evidence="7">
    <location>
        <begin position="29"/>
        <end position="48"/>
    </location>
</feature>
<evidence type="ECO:0000256" key="7">
    <source>
        <dbReference type="SAM" id="Phobius"/>
    </source>
</evidence>
<keyword evidence="3 7" id="KW-1133">Transmembrane helix</keyword>
<comment type="similarity">
    <text evidence="5">Belongs to the SAT4 family.</text>
</comment>
<evidence type="ECO:0000256" key="3">
    <source>
        <dbReference type="ARBA" id="ARBA00022989"/>
    </source>
</evidence>
<evidence type="ECO:0000256" key="2">
    <source>
        <dbReference type="ARBA" id="ARBA00022692"/>
    </source>
</evidence>
<gene>
    <name evidence="9" type="ORF">FRX48_05696</name>
</gene>
<feature type="region of interest" description="Disordered" evidence="6">
    <location>
        <begin position="1"/>
        <end position="22"/>
    </location>
</feature>
<dbReference type="OrthoDB" id="5022096at2759"/>
<dbReference type="PANTHER" id="PTHR33048:SF47">
    <property type="entry name" value="INTEGRAL MEMBRANE PROTEIN-RELATED"/>
    <property type="match status" value="1"/>
</dbReference>
<comment type="caution">
    <text evidence="9">The sequence shown here is derived from an EMBL/GenBank/DDBJ whole genome shotgun (WGS) entry which is preliminary data.</text>
</comment>
<dbReference type="Pfam" id="PF20684">
    <property type="entry name" value="Fung_rhodopsin"/>
    <property type="match status" value="1"/>
</dbReference>
<keyword evidence="4 7" id="KW-0472">Membrane</keyword>
<organism evidence="9 10">
    <name type="scientific">Lasallia pustulata</name>
    <dbReference type="NCBI Taxonomy" id="136370"/>
    <lineage>
        <taxon>Eukaryota</taxon>
        <taxon>Fungi</taxon>
        <taxon>Dikarya</taxon>
        <taxon>Ascomycota</taxon>
        <taxon>Pezizomycotina</taxon>
        <taxon>Lecanoromycetes</taxon>
        <taxon>OSLEUM clade</taxon>
        <taxon>Umbilicariomycetidae</taxon>
        <taxon>Umbilicariales</taxon>
        <taxon>Umbilicariaceae</taxon>
        <taxon>Lasallia</taxon>
    </lineage>
</organism>
<evidence type="ECO:0000259" key="8">
    <source>
        <dbReference type="Pfam" id="PF20684"/>
    </source>
</evidence>
<dbReference type="InterPro" id="IPR049326">
    <property type="entry name" value="Rhodopsin_dom_fungi"/>
</dbReference>
<evidence type="ECO:0000313" key="10">
    <source>
        <dbReference type="Proteomes" id="UP000324767"/>
    </source>
</evidence>
<evidence type="ECO:0000256" key="4">
    <source>
        <dbReference type="ARBA" id="ARBA00023136"/>
    </source>
</evidence>
<feature type="compositionally biased region" description="Low complexity" evidence="6">
    <location>
        <begin position="1"/>
        <end position="11"/>
    </location>
</feature>
<evidence type="ECO:0000256" key="5">
    <source>
        <dbReference type="ARBA" id="ARBA00038359"/>
    </source>
</evidence>
<keyword evidence="2 7" id="KW-0812">Transmembrane</keyword>
<accession>A0A5M8PLD6</accession>
<dbReference type="GO" id="GO:0016020">
    <property type="term" value="C:membrane"/>
    <property type="evidence" value="ECO:0007669"/>
    <property type="project" value="UniProtKB-SubCell"/>
</dbReference>
<feature type="transmembrane region" description="Helical" evidence="7">
    <location>
        <begin position="139"/>
        <end position="161"/>
    </location>
</feature>
<evidence type="ECO:0000256" key="1">
    <source>
        <dbReference type="ARBA" id="ARBA00004141"/>
    </source>
</evidence>
<feature type="transmembrane region" description="Helical" evidence="7">
    <location>
        <begin position="106"/>
        <end position="127"/>
    </location>
</feature>
<protein>
    <recommendedName>
        <fullName evidence="8">Rhodopsin domain-containing protein</fullName>
    </recommendedName>
</protein>
<feature type="transmembrane region" description="Helical" evidence="7">
    <location>
        <begin position="187"/>
        <end position="209"/>
    </location>
</feature>
<feature type="transmembrane region" description="Helical" evidence="7">
    <location>
        <begin position="60"/>
        <end position="86"/>
    </location>
</feature>
<evidence type="ECO:0000256" key="6">
    <source>
        <dbReference type="SAM" id="MobiDB-lite"/>
    </source>
</evidence>
<proteinExistence type="inferred from homology"/>